<dbReference type="PANTHER" id="PTHR43098">
    <property type="entry name" value="L-ORNITHINE N(5)-MONOOXYGENASE-RELATED"/>
    <property type="match status" value="1"/>
</dbReference>
<dbReference type="InterPro" id="IPR050775">
    <property type="entry name" value="FAD-binding_Monooxygenases"/>
</dbReference>
<keyword evidence="3" id="KW-0285">Flavoprotein</keyword>
<evidence type="ECO:0000256" key="2">
    <source>
        <dbReference type="ARBA" id="ARBA00010139"/>
    </source>
</evidence>
<keyword evidence="7" id="KW-0503">Monooxygenase</keyword>
<gene>
    <name evidence="8" type="ORF">JI739_10215</name>
</gene>
<dbReference type="InterPro" id="IPR020946">
    <property type="entry name" value="Flavin_mOase-like"/>
</dbReference>
<comment type="caution">
    <text evidence="8">The sequence shown here is derived from an EMBL/GenBank/DDBJ whole genome shotgun (WGS) entry which is preliminary data.</text>
</comment>
<evidence type="ECO:0000256" key="6">
    <source>
        <dbReference type="ARBA" id="ARBA00023002"/>
    </source>
</evidence>
<dbReference type="GO" id="GO:0004499">
    <property type="term" value="F:N,N-dimethylaniline monooxygenase activity"/>
    <property type="evidence" value="ECO:0007669"/>
    <property type="project" value="InterPro"/>
</dbReference>
<accession>A0A936ZI91</accession>
<protein>
    <submittedName>
        <fullName evidence="8">NAD(P)/FAD-dependent oxidoreductase</fullName>
    </submittedName>
</protein>
<keyword evidence="6" id="KW-0560">Oxidoreductase</keyword>
<proteinExistence type="inferred from homology"/>
<dbReference type="SUPFAM" id="SSF51905">
    <property type="entry name" value="FAD/NAD(P)-binding domain"/>
    <property type="match status" value="2"/>
</dbReference>
<evidence type="ECO:0000256" key="5">
    <source>
        <dbReference type="ARBA" id="ARBA00022857"/>
    </source>
</evidence>
<dbReference type="RefSeq" id="WP_201683800.1">
    <property type="nucleotide sequence ID" value="NZ_JAEQNA010000003.1"/>
</dbReference>
<name>A0A936ZI91_9BURK</name>
<sequence>MSPDRPFPTETRTVDAVVVGAGFAGLYAIHRLRGLGLRVLCIEAAPDVGGTWYWNKYPGARCDVPSLEYSYSFSEELQQEWTWSERFASQPEILRYIRHVAERFDLRRDIVFGTRVTSARFDEARKGWTLATDTGLAVQARFFVAASGCLSAARTPDVPGIANFKGPLYHSGQWPEQAVDLQGLRVGVIGTGSSGIQIIPEVARVARQVVVFQRTPNFSVPARNRPLMQEEQAAFKRDYAQHRARARESNDGMLGLGIPTQPTFSVDEAQRLRTYDARWEHGGAAAVLTPYTDLLTDRAANETLGEFVRGKIRATVRDAEVADKLTPRDHYIGTKRLCQDTGYYDTYNQPHVKLVDIRRSPIEQVTASGITTREGHHELDVLVFATGYDAVTGPLLAMDARGRGGLRLADKWAEGPKAYLGLVTAGFPNLFIVTGPGSPSVKGNMVHSIEQHVNFIADCVAHMQAQDLSLLDADPQAEDRWCEHVREVADRTLFPLADSWYVGANIPGKPRVFLPYVGGIPAYRKTCERVVANGYEGFRLQ</sequence>
<comment type="cofactor">
    <cofactor evidence="1">
        <name>FAD</name>
        <dbReference type="ChEBI" id="CHEBI:57692"/>
    </cofactor>
</comment>
<dbReference type="InterPro" id="IPR036188">
    <property type="entry name" value="FAD/NAD-bd_sf"/>
</dbReference>
<evidence type="ECO:0000256" key="1">
    <source>
        <dbReference type="ARBA" id="ARBA00001974"/>
    </source>
</evidence>
<dbReference type="PANTHER" id="PTHR43098:SF3">
    <property type="entry name" value="L-ORNITHINE N(5)-MONOOXYGENASE-RELATED"/>
    <property type="match status" value="1"/>
</dbReference>
<organism evidence="8 9">
    <name type="scientific">Ramlibacter aurantiacus</name>
    <dbReference type="NCBI Taxonomy" id="2801330"/>
    <lineage>
        <taxon>Bacteria</taxon>
        <taxon>Pseudomonadati</taxon>
        <taxon>Pseudomonadota</taxon>
        <taxon>Betaproteobacteria</taxon>
        <taxon>Burkholderiales</taxon>
        <taxon>Comamonadaceae</taxon>
        <taxon>Ramlibacter</taxon>
    </lineage>
</organism>
<keyword evidence="4" id="KW-0274">FAD</keyword>
<keyword evidence="5" id="KW-0521">NADP</keyword>
<evidence type="ECO:0000256" key="3">
    <source>
        <dbReference type="ARBA" id="ARBA00022630"/>
    </source>
</evidence>
<comment type="similarity">
    <text evidence="2">Belongs to the FAD-binding monooxygenase family.</text>
</comment>
<evidence type="ECO:0000256" key="4">
    <source>
        <dbReference type="ARBA" id="ARBA00022827"/>
    </source>
</evidence>
<dbReference type="Pfam" id="PF00743">
    <property type="entry name" value="FMO-like"/>
    <property type="match status" value="1"/>
</dbReference>
<dbReference type="Gene3D" id="3.50.50.60">
    <property type="entry name" value="FAD/NAD(P)-binding domain"/>
    <property type="match status" value="3"/>
</dbReference>
<dbReference type="Proteomes" id="UP000613011">
    <property type="component" value="Unassembled WGS sequence"/>
</dbReference>
<evidence type="ECO:0000313" key="8">
    <source>
        <dbReference type="EMBL" id="MBL0420718.1"/>
    </source>
</evidence>
<keyword evidence="9" id="KW-1185">Reference proteome</keyword>
<dbReference type="AlphaFoldDB" id="A0A936ZI91"/>
<dbReference type="EMBL" id="JAEQNA010000003">
    <property type="protein sequence ID" value="MBL0420718.1"/>
    <property type="molecule type" value="Genomic_DNA"/>
</dbReference>
<evidence type="ECO:0000313" key="9">
    <source>
        <dbReference type="Proteomes" id="UP000613011"/>
    </source>
</evidence>
<dbReference type="GO" id="GO:0050660">
    <property type="term" value="F:flavin adenine dinucleotide binding"/>
    <property type="evidence" value="ECO:0007669"/>
    <property type="project" value="InterPro"/>
</dbReference>
<reference evidence="8" key="1">
    <citation type="submission" date="2021-01" db="EMBL/GenBank/DDBJ databases">
        <title>Ramlibacter sp. strain AW1 16S ribosomal RNA gene Genome sequencing and assembly.</title>
        <authorList>
            <person name="Kang M."/>
        </authorList>
    </citation>
    <scope>NUCLEOTIDE SEQUENCE</scope>
    <source>
        <strain evidence="8">AW1</strain>
    </source>
</reference>
<evidence type="ECO:0000256" key="7">
    <source>
        <dbReference type="ARBA" id="ARBA00023033"/>
    </source>
</evidence>
<dbReference type="GO" id="GO:0050661">
    <property type="term" value="F:NADP binding"/>
    <property type="evidence" value="ECO:0007669"/>
    <property type="project" value="InterPro"/>
</dbReference>